<proteinExistence type="predicted"/>
<reference evidence="1 2" key="1">
    <citation type="submission" date="2011-02" db="EMBL/GenBank/DDBJ databases">
        <title>The Genome Sequence of Sphaeroforma arctica JP610.</title>
        <authorList>
            <consortium name="The Broad Institute Genome Sequencing Platform"/>
            <person name="Russ C."/>
            <person name="Cuomo C."/>
            <person name="Young S.K."/>
            <person name="Zeng Q."/>
            <person name="Gargeya S."/>
            <person name="Alvarado L."/>
            <person name="Berlin A."/>
            <person name="Chapman S.B."/>
            <person name="Chen Z."/>
            <person name="Freedman E."/>
            <person name="Gellesch M."/>
            <person name="Goldberg J."/>
            <person name="Griggs A."/>
            <person name="Gujja S."/>
            <person name="Heilman E."/>
            <person name="Heiman D."/>
            <person name="Howarth C."/>
            <person name="Mehta T."/>
            <person name="Neiman D."/>
            <person name="Pearson M."/>
            <person name="Roberts A."/>
            <person name="Saif S."/>
            <person name="Shea T."/>
            <person name="Shenoy N."/>
            <person name="Sisk P."/>
            <person name="Stolte C."/>
            <person name="Sykes S."/>
            <person name="White J."/>
            <person name="Yandava C."/>
            <person name="Burger G."/>
            <person name="Gray M.W."/>
            <person name="Holland P.W.H."/>
            <person name="King N."/>
            <person name="Lang F.B.F."/>
            <person name="Roger A.J."/>
            <person name="Ruiz-Trillo I."/>
            <person name="Haas B."/>
            <person name="Nusbaum C."/>
            <person name="Birren B."/>
        </authorList>
    </citation>
    <scope>NUCLEOTIDE SEQUENCE [LARGE SCALE GENOMIC DNA]</scope>
    <source>
        <strain evidence="1 2">JP610</strain>
    </source>
</reference>
<protein>
    <submittedName>
        <fullName evidence="1">Uncharacterized protein</fullName>
    </submittedName>
</protein>
<evidence type="ECO:0000313" key="1">
    <source>
        <dbReference type="EMBL" id="KNC73460.1"/>
    </source>
</evidence>
<dbReference type="AlphaFoldDB" id="A0A0L0F9S3"/>
<name>A0A0L0F9S3_9EUKA</name>
<dbReference type="Proteomes" id="UP000054560">
    <property type="component" value="Unassembled WGS sequence"/>
</dbReference>
<dbReference type="EMBL" id="KQ245592">
    <property type="protein sequence ID" value="KNC73460.1"/>
    <property type="molecule type" value="Genomic_DNA"/>
</dbReference>
<gene>
    <name evidence="1" type="ORF">SARC_13983</name>
</gene>
<accession>A0A0L0F9S3</accession>
<dbReference type="RefSeq" id="XP_014147362.1">
    <property type="nucleotide sequence ID" value="XM_014291887.1"/>
</dbReference>
<dbReference type="GeneID" id="25914487"/>
<organism evidence="1 2">
    <name type="scientific">Sphaeroforma arctica JP610</name>
    <dbReference type="NCBI Taxonomy" id="667725"/>
    <lineage>
        <taxon>Eukaryota</taxon>
        <taxon>Ichthyosporea</taxon>
        <taxon>Ichthyophonida</taxon>
        <taxon>Sphaeroforma</taxon>
    </lineage>
</organism>
<sequence>KWKQECSVMREIGITFKCYNIEQIDSEPCVSTDAADQLDIFIIRPLVQCILIEQPITWLCWYRVVHILGCSANVDVTCLAAFGNARAFRLGLSNTHVNGMSQIVLEDFEVHSCRDHAMHLRADSVALHGMTLYSLKPDLDHGFFSKPRVARSIIYYIYS</sequence>
<feature type="non-terminal residue" evidence="1">
    <location>
        <position position="159"/>
    </location>
</feature>
<feature type="non-terminal residue" evidence="1">
    <location>
        <position position="1"/>
    </location>
</feature>
<keyword evidence="2" id="KW-1185">Reference proteome</keyword>
<evidence type="ECO:0000313" key="2">
    <source>
        <dbReference type="Proteomes" id="UP000054560"/>
    </source>
</evidence>